<evidence type="ECO:0000313" key="2">
    <source>
        <dbReference type="EMBL" id="KHF45629.1"/>
    </source>
</evidence>
<evidence type="ECO:0000313" key="3">
    <source>
        <dbReference type="Proteomes" id="UP000030848"/>
    </source>
</evidence>
<gene>
    <name evidence="2" type="ORF">MINT15_08460</name>
</gene>
<dbReference type="EMBL" id="JRZE01000002">
    <property type="protein sequence ID" value="KHF45629.1"/>
    <property type="molecule type" value="Genomic_DNA"/>
</dbReference>
<reference evidence="2 3" key="1">
    <citation type="submission" date="2014-10" db="EMBL/GenBank/DDBJ databases">
        <title>Genome sequence of Micropolyspora internatus JCM3315.</title>
        <authorList>
            <person name="Shin S.-K."/>
            <person name="Yi H."/>
        </authorList>
    </citation>
    <scope>NUCLEOTIDE SEQUENCE [LARGE SCALE GENOMIC DNA]</scope>
    <source>
        <strain evidence="2 3">JCM 3315</strain>
    </source>
</reference>
<dbReference type="AlphaFoldDB" id="A0A837DCK1"/>
<feature type="compositionally biased region" description="Basic and acidic residues" evidence="1">
    <location>
        <begin position="67"/>
        <end position="82"/>
    </location>
</feature>
<sequence>MMKQDRADRIEHFGQLFERRTSVVQGNDIDAADVAGTGVSVAIAAAPTITRPRYYSAPANPSAPSDRPPRTGHDPAAHDPAAHRTTRMRGHGEPGKCGEPDEL</sequence>
<organism evidence="2 3">
    <name type="scientific">Saccharomonospora viridis</name>
    <dbReference type="NCBI Taxonomy" id="1852"/>
    <lineage>
        <taxon>Bacteria</taxon>
        <taxon>Bacillati</taxon>
        <taxon>Actinomycetota</taxon>
        <taxon>Actinomycetes</taxon>
        <taxon>Pseudonocardiales</taxon>
        <taxon>Pseudonocardiaceae</taxon>
        <taxon>Saccharomonospora</taxon>
    </lineage>
</organism>
<accession>A0A837DCK1</accession>
<proteinExistence type="predicted"/>
<name>A0A837DCK1_9PSEU</name>
<evidence type="ECO:0000256" key="1">
    <source>
        <dbReference type="SAM" id="MobiDB-lite"/>
    </source>
</evidence>
<comment type="caution">
    <text evidence="2">The sequence shown here is derived from an EMBL/GenBank/DDBJ whole genome shotgun (WGS) entry which is preliminary data.</text>
</comment>
<dbReference type="Proteomes" id="UP000030848">
    <property type="component" value="Unassembled WGS sequence"/>
</dbReference>
<protein>
    <submittedName>
        <fullName evidence="2">Uncharacterized protein</fullName>
    </submittedName>
</protein>
<feature type="compositionally biased region" description="Basic and acidic residues" evidence="1">
    <location>
        <begin position="90"/>
        <end position="103"/>
    </location>
</feature>
<feature type="region of interest" description="Disordered" evidence="1">
    <location>
        <begin position="51"/>
        <end position="103"/>
    </location>
</feature>